<dbReference type="OrthoDB" id="3550035at2759"/>
<accession>A0A8H2VQU3</accession>
<dbReference type="Proteomes" id="UP000624404">
    <property type="component" value="Unassembled WGS sequence"/>
</dbReference>
<sequence length="245" mass="27910">MDESVIPPQSFTSIFNFAPYNVIPHPTSLTIGQMQDISPAILGKPEPHKYIYLHFRYSESGISKQIIIHQYRNHRRHNWFSQDDIDKLNLFRIAAITLQTGVDISRDKRCWRFLTKAERKEWFPRLRKFAKETEARETVEEALGKATNEGYANEEVMGDATDRAVDESTQGSIQGPVQEPARRSIGETISGTMEKILAEKNPSQIILRSIANMNLIFLKAAGLLSIEVAALNKLTAFHNARVRKE</sequence>
<organism evidence="1 2">
    <name type="scientific">Sclerotinia trifoliorum</name>
    <dbReference type="NCBI Taxonomy" id="28548"/>
    <lineage>
        <taxon>Eukaryota</taxon>
        <taxon>Fungi</taxon>
        <taxon>Dikarya</taxon>
        <taxon>Ascomycota</taxon>
        <taxon>Pezizomycotina</taxon>
        <taxon>Leotiomycetes</taxon>
        <taxon>Helotiales</taxon>
        <taxon>Sclerotiniaceae</taxon>
        <taxon>Sclerotinia</taxon>
    </lineage>
</organism>
<dbReference type="EMBL" id="CAJHIA010000009">
    <property type="protein sequence ID" value="CAD6443127.1"/>
    <property type="molecule type" value="Genomic_DNA"/>
</dbReference>
<evidence type="ECO:0000313" key="1">
    <source>
        <dbReference type="EMBL" id="CAD6443127.1"/>
    </source>
</evidence>
<comment type="caution">
    <text evidence="1">The sequence shown here is derived from an EMBL/GenBank/DDBJ whole genome shotgun (WGS) entry which is preliminary data.</text>
</comment>
<dbReference type="AlphaFoldDB" id="A0A8H2VQU3"/>
<protein>
    <submittedName>
        <fullName evidence="1">F5ad3603-9306-4f24-a0e9-8bd2b1496b98</fullName>
    </submittedName>
</protein>
<evidence type="ECO:0000313" key="2">
    <source>
        <dbReference type="Proteomes" id="UP000624404"/>
    </source>
</evidence>
<reference evidence="1" key="1">
    <citation type="submission" date="2020-10" db="EMBL/GenBank/DDBJ databases">
        <authorList>
            <person name="Kusch S."/>
        </authorList>
    </citation>
    <scope>NUCLEOTIDE SEQUENCE</scope>
    <source>
        <strain evidence="1">SwB9</strain>
    </source>
</reference>
<keyword evidence="2" id="KW-1185">Reference proteome</keyword>
<proteinExistence type="predicted"/>
<name>A0A8H2VQU3_9HELO</name>
<gene>
    <name evidence="1" type="ORF">SCLTRI_LOCUS2919</name>
</gene>